<dbReference type="SUPFAM" id="SSF51101">
    <property type="entry name" value="Mannose-binding lectins"/>
    <property type="match status" value="1"/>
</dbReference>
<reference evidence="2 3" key="1">
    <citation type="submission" date="2018-06" db="EMBL/GenBank/DDBJ databases">
        <title>Comparative genomics reveals the genomic features of Rhizophagus irregularis, R. cerebriforme, R. diaphanum and Gigaspora rosea, and their symbiotic lifestyle signature.</title>
        <authorList>
            <person name="Morin E."/>
            <person name="San Clemente H."/>
            <person name="Chen E.C.H."/>
            <person name="De La Providencia I."/>
            <person name="Hainaut M."/>
            <person name="Kuo A."/>
            <person name="Kohler A."/>
            <person name="Murat C."/>
            <person name="Tang N."/>
            <person name="Roy S."/>
            <person name="Loubradou J."/>
            <person name="Henrissat B."/>
            <person name="Grigoriev I.V."/>
            <person name="Corradi N."/>
            <person name="Roux C."/>
            <person name="Martin F.M."/>
        </authorList>
    </citation>
    <scope>NUCLEOTIDE SEQUENCE [LARGE SCALE GENOMIC DNA]</scope>
    <source>
        <strain evidence="2 3">DAOM 194757</strain>
    </source>
</reference>
<organism evidence="2 3">
    <name type="scientific">Gigaspora rosea</name>
    <dbReference type="NCBI Taxonomy" id="44941"/>
    <lineage>
        <taxon>Eukaryota</taxon>
        <taxon>Fungi</taxon>
        <taxon>Fungi incertae sedis</taxon>
        <taxon>Mucoromycota</taxon>
        <taxon>Glomeromycotina</taxon>
        <taxon>Glomeromycetes</taxon>
        <taxon>Diversisporales</taxon>
        <taxon>Gigasporaceae</taxon>
        <taxon>Gigaspora</taxon>
    </lineage>
</organism>
<evidence type="ECO:0000313" key="3">
    <source>
        <dbReference type="Proteomes" id="UP000266673"/>
    </source>
</evidence>
<accession>A0A397US43</accession>
<dbReference type="InterPro" id="IPR036404">
    <property type="entry name" value="Jacalin-like_lectin_dom_sf"/>
</dbReference>
<dbReference type="AlphaFoldDB" id="A0A397US43"/>
<comment type="caution">
    <text evidence="2">The sequence shown here is derived from an EMBL/GenBank/DDBJ whole genome shotgun (WGS) entry which is preliminary data.</text>
</comment>
<feature type="domain" description="Jacalin-type lectin" evidence="1">
    <location>
        <begin position="40"/>
        <end position="193"/>
    </location>
</feature>
<sequence length="194" mass="22078">MKFLNNQDITQRLYKPNNNDVANNSSVDNQTIVNDIVPKIYKSNLVGKSGCQEFETCFSTLPIINGIYNLRHPQFLRNIRINIGNYIESFTFEWSDNVSFKYGGNDGVLNDFHLVEGEIITWANVYICYDLFYEKVPCGLEFCTNKWKTSGRLGNVKGPHTISVLDAPNGYMITGFYGGFDKYICGIGIMYSKI</sequence>
<evidence type="ECO:0000259" key="1">
    <source>
        <dbReference type="PROSITE" id="PS51752"/>
    </source>
</evidence>
<dbReference type="PROSITE" id="PS51752">
    <property type="entry name" value="JACALIN_LECTIN"/>
    <property type="match status" value="1"/>
</dbReference>
<proteinExistence type="predicted"/>
<keyword evidence="3" id="KW-1185">Reference proteome</keyword>
<name>A0A397US43_9GLOM</name>
<dbReference type="Proteomes" id="UP000266673">
    <property type="component" value="Unassembled WGS sequence"/>
</dbReference>
<dbReference type="Gene3D" id="2.100.10.30">
    <property type="entry name" value="Jacalin-like lectin domain"/>
    <property type="match status" value="1"/>
</dbReference>
<dbReference type="InterPro" id="IPR001229">
    <property type="entry name" value="Jacalin-like_lectin_dom"/>
</dbReference>
<protein>
    <recommendedName>
        <fullName evidence="1">Jacalin-type lectin domain-containing protein</fullName>
    </recommendedName>
</protein>
<dbReference type="EMBL" id="QKWP01001053">
    <property type="protein sequence ID" value="RIB12168.1"/>
    <property type="molecule type" value="Genomic_DNA"/>
</dbReference>
<dbReference type="OrthoDB" id="2306079at2759"/>
<dbReference type="Pfam" id="PF01419">
    <property type="entry name" value="Jacalin"/>
    <property type="match status" value="1"/>
</dbReference>
<gene>
    <name evidence="2" type="ORF">C2G38_2042049</name>
</gene>
<evidence type="ECO:0000313" key="2">
    <source>
        <dbReference type="EMBL" id="RIB12168.1"/>
    </source>
</evidence>